<reference evidence="2" key="1">
    <citation type="submission" date="2022-06" db="EMBL/GenBank/DDBJ databases">
        <title>Draft genome sequences of Leminorella grimontii str. JCM5902.</title>
        <authorList>
            <person name="Wakabayashi Y."/>
            <person name="Kojima K."/>
        </authorList>
    </citation>
    <scope>NUCLEOTIDE SEQUENCE</scope>
    <source>
        <strain evidence="2">JCM 5902</strain>
    </source>
</reference>
<dbReference type="AlphaFoldDB" id="A0AAV5MVR5"/>
<proteinExistence type="predicted"/>
<keyword evidence="1" id="KW-1133">Transmembrane helix</keyword>
<name>A0AAV5MVR5_9GAMM</name>
<dbReference type="InterPro" id="IPR026268">
    <property type="entry name" value="RseC"/>
</dbReference>
<dbReference type="PANTHER" id="PTHR35867:SF1">
    <property type="entry name" value="PROTEIN RSEC"/>
    <property type="match status" value="1"/>
</dbReference>
<evidence type="ECO:0000256" key="1">
    <source>
        <dbReference type="SAM" id="Phobius"/>
    </source>
</evidence>
<dbReference type="InterPro" id="IPR007359">
    <property type="entry name" value="SigmaE_reg_RseC_MucC"/>
</dbReference>
<feature type="transmembrane region" description="Helical" evidence="1">
    <location>
        <begin position="104"/>
        <end position="125"/>
    </location>
</feature>
<dbReference type="PIRSF" id="PIRSF004923">
    <property type="entry name" value="RseC"/>
    <property type="match status" value="1"/>
</dbReference>
<dbReference type="RefSeq" id="WP_027275895.1">
    <property type="nucleotide sequence ID" value="NZ_BRLH01000001.1"/>
</dbReference>
<accession>A0AAV5MVR5</accession>
<keyword evidence="3" id="KW-1185">Reference proteome</keyword>
<evidence type="ECO:0000313" key="2">
    <source>
        <dbReference type="EMBL" id="GKX53921.1"/>
    </source>
</evidence>
<feature type="transmembrane region" description="Helical" evidence="1">
    <location>
        <begin position="74"/>
        <end position="98"/>
    </location>
</feature>
<gene>
    <name evidence="2" type="ORF">SOASR030_00330</name>
</gene>
<evidence type="ECO:0000313" key="3">
    <source>
        <dbReference type="Proteomes" id="UP001058124"/>
    </source>
</evidence>
<dbReference type="PANTHER" id="PTHR35867">
    <property type="entry name" value="PROTEIN RSEC"/>
    <property type="match status" value="1"/>
</dbReference>
<keyword evidence="1" id="KW-0472">Membrane</keyword>
<comment type="caution">
    <text evidence="2">The sequence shown here is derived from an EMBL/GenBank/DDBJ whole genome shotgun (WGS) entry which is preliminary data.</text>
</comment>
<protein>
    <submittedName>
        <fullName evidence="2">SoxR reducing system protein RseC</fullName>
    </submittedName>
</protein>
<sequence>MLSEWATVVDWQQGVATLRCEQRSGCSGCRSSASCGTRALSKLGPNGIHELKVDYAQPLLPGQRVELAIPESSLIASALLVYMVPLLGILLFSSLLYFGAGTDLAAVVGAAFGAAAGFGVARFYAVRLAKRPTMRLTIVRVALPGVNLDEDAV</sequence>
<dbReference type="Pfam" id="PF04246">
    <property type="entry name" value="RseC_MucC"/>
    <property type="match status" value="1"/>
</dbReference>
<organism evidence="2 3">
    <name type="scientific">Leminorella grimontii</name>
    <dbReference type="NCBI Taxonomy" id="82981"/>
    <lineage>
        <taxon>Bacteria</taxon>
        <taxon>Pseudomonadati</taxon>
        <taxon>Pseudomonadota</taxon>
        <taxon>Gammaproteobacteria</taxon>
        <taxon>Enterobacterales</taxon>
        <taxon>Budviciaceae</taxon>
        <taxon>Leminorella</taxon>
    </lineage>
</organism>
<dbReference type="EMBL" id="BRLH01000001">
    <property type="protein sequence ID" value="GKX53921.1"/>
    <property type="molecule type" value="Genomic_DNA"/>
</dbReference>
<keyword evidence="1" id="KW-0812">Transmembrane</keyword>
<dbReference type="Proteomes" id="UP001058124">
    <property type="component" value="Unassembled WGS sequence"/>
</dbReference>